<protein>
    <submittedName>
        <fullName evidence="4">Xanthine dehydrogenase family protein molybdopterin-binding subunit</fullName>
    </submittedName>
</protein>
<dbReference type="RefSeq" id="WP_187243240.1">
    <property type="nucleotide sequence ID" value="NZ_BAAAOK010000071.1"/>
</dbReference>
<accession>A0ABR7LNI0</accession>
<keyword evidence="2" id="KW-0560">Oxidoreductase</keyword>
<dbReference type="PANTHER" id="PTHR11908:SF132">
    <property type="entry name" value="ALDEHYDE OXIDASE 1-RELATED"/>
    <property type="match status" value="1"/>
</dbReference>
<keyword evidence="1" id="KW-0500">Molybdenum</keyword>
<dbReference type="PANTHER" id="PTHR11908">
    <property type="entry name" value="XANTHINE DEHYDROGENASE"/>
    <property type="match status" value="1"/>
</dbReference>
<sequence>MVTSSPGRSVDRVDGAAKVTGAAKYAADNRLPGIVHGHLVTSTIARGTIRSMDVRAARAAAGVIAVYTPADPLRLLPPQNPIIQIAGEARRPLQDREVRYHGQIIGLVVAETFEQARDAAALVRVTYRPHGDPLRASFAEAARDAVIPDPPWSQPVYFRADGVTPIDQALANSQVTVSATYDQPPKQHNAMEPHSAVAMWEGGRLTVYSGTQGPALHALEIAEALGVDKRNVHVISPYVGGGFGGKVVTWAPTLLAAAAARALGRPVKVVTTREQLFTVTGHRTEFTQQVTLGASRDGRLNAVKHEGVSNMLIENPTRVVGELYDSPNLHLVTRIATMDVPKTTIMRAPGYEAGSFALECAMDEMAGELGMDPVELRTKNDLTTSYPLPEASERLPFSSRHLKECYQVGARRFGWSRRRAEPRAVTDGDRLVGMGMASGVLPASQFVAAARVRFRANGTVNVASANADLGTGALTALAILGADSLGIPVDRVKPALGTSLLPVNWEGDAMMGAAGSAGTTTLASAVHTAARDAIKALIAHAVAHEASPFHGMDTEDVHYERGVLTAGAKSTPFGRLLTTTRTGGIEATTVAELKEEADRYAFASYAAYFCEVRVDRWTGEARLSRMTTVVDAGAIVNAKTARSQIVGGIIMSLGQALLEDARLEADTGRIANANLADYLLPVNADVPPLDVHFLDHPDTNYNHAGVRGLGELSSVGAAAAIANAVYNATGVRVRQLPITPDKLI</sequence>
<dbReference type="InterPro" id="IPR046867">
    <property type="entry name" value="AldOxase/xan_DH_MoCoBD2"/>
</dbReference>
<dbReference type="Gene3D" id="3.90.1170.50">
    <property type="entry name" value="Aldehyde oxidase/xanthine dehydrogenase, a/b hammerhead"/>
    <property type="match status" value="1"/>
</dbReference>
<keyword evidence="5" id="KW-1185">Reference proteome</keyword>
<dbReference type="InterPro" id="IPR000674">
    <property type="entry name" value="Ald_Oxase/Xan_DH_a/b"/>
</dbReference>
<dbReference type="SMART" id="SM01008">
    <property type="entry name" value="Ald_Xan_dh_C"/>
    <property type="match status" value="1"/>
</dbReference>
<proteinExistence type="predicted"/>
<dbReference type="InterPro" id="IPR008274">
    <property type="entry name" value="AldOxase/xan_DH_MoCoBD1"/>
</dbReference>
<dbReference type="Gene3D" id="3.30.365.10">
    <property type="entry name" value="Aldehyde oxidase/xanthine dehydrogenase, molybdopterin binding domain"/>
    <property type="match status" value="4"/>
</dbReference>
<dbReference type="Proteomes" id="UP000805614">
    <property type="component" value="Unassembled WGS sequence"/>
</dbReference>
<dbReference type="SUPFAM" id="SSF54665">
    <property type="entry name" value="CO dehydrogenase molybdoprotein N-domain-like"/>
    <property type="match status" value="1"/>
</dbReference>
<dbReference type="EMBL" id="JABVEC010000007">
    <property type="protein sequence ID" value="MBC6466233.1"/>
    <property type="molecule type" value="Genomic_DNA"/>
</dbReference>
<gene>
    <name evidence="4" type="ORF">HKK74_12080</name>
</gene>
<feature type="domain" description="Aldehyde oxidase/xanthine dehydrogenase a/b hammerhead" evidence="3">
    <location>
        <begin position="20"/>
        <end position="131"/>
    </location>
</feature>
<organism evidence="4 5">
    <name type="scientific">Actinomadura alba</name>
    <dbReference type="NCBI Taxonomy" id="406431"/>
    <lineage>
        <taxon>Bacteria</taxon>
        <taxon>Bacillati</taxon>
        <taxon>Actinomycetota</taxon>
        <taxon>Actinomycetes</taxon>
        <taxon>Streptosporangiales</taxon>
        <taxon>Thermomonosporaceae</taxon>
        <taxon>Actinomadura</taxon>
    </lineage>
</organism>
<dbReference type="Pfam" id="PF01315">
    <property type="entry name" value="Ald_Xan_dh_C"/>
    <property type="match status" value="1"/>
</dbReference>
<evidence type="ECO:0000259" key="3">
    <source>
        <dbReference type="SMART" id="SM01008"/>
    </source>
</evidence>
<evidence type="ECO:0000313" key="5">
    <source>
        <dbReference type="Proteomes" id="UP000805614"/>
    </source>
</evidence>
<reference evidence="4 5" key="1">
    <citation type="submission" date="2020-06" db="EMBL/GenBank/DDBJ databases">
        <title>Actinomadura xiongansis sp. nov., isolated from soil of Baiyangdian.</title>
        <authorList>
            <person name="Zhang X."/>
        </authorList>
    </citation>
    <scope>NUCLEOTIDE SEQUENCE [LARGE SCALE GENOMIC DNA]</scope>
    <source>
        <strain evidence="4 5">HBUM206468</strain>
    </source>
</reference>
<evidence type="ECO:0000256" key="1">
    <source>
        <dbReference type="ARBA" id="ARBA00022505"/>
    </source>
</evidence>
<name>A0ABR7LNI0_9ACTN</name>
<comment type="caution">
    <text evidence="4">The sequence shown here is derived from an EMBL/GenBank/DDBJ whole genome shotgun (WGS) entry which is preliminary data.</text>
</comment>
<evidence type="ECO:0000313" key="4">
    <source>
        <dbReference type="EMBL" id="MBC6466233.1"/>
    </source>
</evidence>
<dbReference type="InterPro" id="IPR037165">
    <property type="entry name" value="AldOxase/xan_DH_Mopterin-bd_sf"/>
</dbReference>
<dbReference type="InterPro" id="IPR016208">
    <property type="entry name" value="Ald_Oxase/xanthine_DH-like"/>
</dbReference>
<dbReference type="Pfam" id="PF02738">
    <property type="entry name" value="MoCoBD_1"/>
    <property type="match status" value="1"/>
</dbReference>
<dbReference type="SUPFAM" id="SSF56003">
    <property type="entry name" value="Molybdenum cofactor-binding domain"/>
    <property type="match status" value="1"/>
</dbReference>
<dbReference type="InterPro" id="IPR036856">
    <property type="entry name" value="Ald_Oxase/Xan_DH_a/b_sf"/>
</dbReference>
<dbReference type="Pfam" id="PF20256">
    <property type="entry name" value="MoCoBD_2"/>
    <property type="match status" value="1"/>
</dbReference>
<evidence type="ECO:0000256" key="2">
    <source>
        <dbReference type="ARBA" id="ARBA00023002"/>
    </source>
</evidence>